<protein>
    <recommendedName>
        <fullName evidence="12">Ig-like domain-containing protein</fullName>
    </recommendedName>
</protein>
<keyword evidence="14" id="KW-1185">Reference proteome</keyword>
<feature type="domain" description="Ig-like" evidence="12">
    <location>
        <begin position="127"/>
        <end position="199"/>
    </location>
</feature>
<dbReference type="GO" id="GO:0019221">
    <property type="term" value="P:cytokine-mediated signaling pathway"/>
    <property type="evidence" value="ECO:0007669"/>
    <property type="project" value="TreeGrafter"/>
</dbReference>
<keyword evidence="2" id="KW-1003">Cell membrane</keyword>
<accession>A0A8D2E1F6</accession>
<dbReference type="GO" id="GO:0002764">
    <property type="term" value="P:immune response-regulating signaling pathway"/>
    <property type="evidence" value="ECO:0007669"/>
    <property type="project" value="TreeGrafter"/>
</dbReference>
<keyword evidence="10" id="KW-0393">Immunoglobulin domain</keyword>
<keyword evidence="8" id="KW-1015">Disulfide bond</keyword>
<feature type="domain" description="Ig-like" evidence="12">
    <location>
        <begin position="323"/>
        <end position="395"/>
    </location>
</feature>
<reference evidence="13" key="1">
    <citation type="submission" date="2025-08" db="UniProtKB">
        <authorList>
            <consortium name="Ensembl"/>
        </authorList>
    </citation>
    <scope>IDENTIFICATION</scope>
</reference>
<dbReference type="Pfam" id="PF13895">
    <property type="entry name" value="Ig_2"/>
    <property type="match status" value="2"/>
</dbReference>
<evidence type="ECO:0000256" key="3">
    <source>
        <dbReference type="ARBA" id="ARBA00022692"/>
    </source>
</evidence>
<comment type="subcellular location">
    <subcellularLocation>
        <location evidence="1">Cell membrane</location>
        <topology evidence="1">Single-pass membrane protein</topology>
    </subcellularLocation>
</comment>
<dbReference type="PANTHER" id="PTHR11738">
    <property type="entry name" value="MHC CLASS I NK CELL RECEPTOR"/>
    <property type="match status" value="1"/>
</dbReference>
<dbReference type="CDD" id="cd05751">
    <property type="entry name" value="IgC2_D1_LILR_KIR_like"/>
    <property type="match status" value="1"/>
</dbReference>
<dbReference type="Pfam" id="PF00047">
    <property type="entry name" value="ig"/>
    <property type="match status" value="2"/>
</dbReference>
<evidence type="ECO:0000256" key="8">
    <source>
        <dbReference type="ARBA" id="ARBA00023157"/>
    </source>
</evidence>
<evidence type="ECO:0000256" key="5">
    <source>
        <dbReference type="ARBA" id="ARBA00022737"/>
    </source>
</evidence>
<dbReference type="Ensembl" id="ENSSVLT00005035540.1">
    <property type="protein sequence ID" value="ENSSVLP00005032015.1"/>
    <property type="gene ID" value="ENSSVLG00005025069.1"/>
</dbReference>
<dbReference type="InterPro" id="IPR003598">
    <property type="entry name" value="Ig_sub2"/>
</dbReference>
<evidence type="ECO:0000256" key="4">
    <source>
        <dbReference type="ARBA" id="ARBA00022729"/>
    </source>
</evidence>
<dbReference type="SMART" id="SM00409">
    <property type="entry name" value="IG"/>
    <property type="match status" value="5"/>
</dbReference>
<dbReference type="AlphaFoldDB" id="A0A8D2E1F6"/>
<evidence type="ECO:0000256" key="6">
    <source>
        <dbReference type="ARBA" id="ARBA00022989"/>
    </source>
</evidence>
<dbReference type="GeneTree" id="ENSGT01100000263478"/>
<keyword evidence="3" id="KW-0812">Transmembrane</keyword>
<evidence type="ECO:0000256" key="10">
    <source>
        <dbReference type="ARBA" id="ARBA00023319"/>
    </source>
</evidence>
<dbReference type="InterPro" id="IPR013783">
    <property type="entry name" value="Ig-like_fold"/>
</dbReference>
<organism evidence="13 14">
    <name type="scientific">Sciurus vulgaris</name>
    <name type="common">Eurasian red squirrel</name>
    <dbReference type="NCBI Taxonomy" id="55149"/>
    <lineage>
        <taxon>Eukaryota</taxon>
        <taxon>Metazoa</taxon>
        <taxon>Chordata</taxon>
        <taxon>Craniata</taxon>
        <taxon>Vertebrata</taxon>
        <taxon>Euteleostomi</taxon>
        <taxon>Mammalia</taxon>
        <taxon>Eutheria</taxon>
        <taxon>Euarchontoglires</taxon>
        <taxon>Glires</taxon>
        <taxon>Rodentia</taxon>
        <taxon>Sciuromorpha</taxon>
        <taxon>Sciuridae</taxon>
        <taxon>Sciurinae</taxon>
        <taxon>Sciurini</taxon>
        <taxon>Sciurus</taxon>
    </lineage>
</organism>
<evidence type="ECO:0000256" key="2">
    <source>
        <dbReference type="ARBA" id="ARBA00022475"/>
    </source>
</evidence>
<dbReference type="InterPro" id="IPR007110">
    <property type="entry name" value="Ig-like_dom"/>
</dbReference>
<evidence type="ECO:0000256" key="11">
    <source>
        <dbReference type="SAM" id="SignalP"/>
    </source>
</evidence>
<dbReference type="SUPFAM" id="SSF48726">
    <property type="entry name" value="Immunoglobulin"/>
    <property type="match status" value="5"/>
</dbReference>
<feature type="domain" description="Ig-like" evidence="12">
    <location>
        <begin position="226"/>
        <end position="297"/>
    </location>
</feature>
<reference evidence="13" key="2">
    <citation type="submission" date="2025-09" db="UniProtKB">
        <authorList>
            <consortium name="Ensembl"/>
        </authorList>
    </citation>
    <scope>IDENTIFICATION</scope>
</reference>
<keyword evidence="4 11" id="KW-0732">Signal</keyword>
<keyword evidence="9" id="KW-0325">Glycoprotein</keyword>
<dbReference type="Gene3D" id="2.60.40.10">
    <property type="entry name" value="Immunoglobulins"/>
    <property type="match status" value="5"/>
</dbReference>
<dbReference type="GO" id="GO:0005886">
    <property type="term" value="C:plasma membrane"/>
    <property type="evidence" value="ECO:0007669"/>
    <property type="project" value="UniProtKB-SubCell"/>
</dbReference>
<feature type="signal peptide" evidence="11">
    <location>
        <begin position="1"/>
        <end position="17"/>
    </location>
</feature>
<feature type="chain" id="PRO_5034676415" description="Ig-like domain-containing protein" evidence="11">
    <location>
        <begin position="18"/>
        <end position="544"/>
    </location>
</feature>
<dbReference type="PROSITE" id="PS50835">
    <property type="entry name" value="IG_LIKE"/>
    <property type="match status" value="4"/>
</dbReference>
<evidence type="ECO:0000313" key="14">
    <source>
        <dbReference type="Proteomes" id="UP000694564"/>
    </source>
</evidence>
<dbReference type="InterPro" id="IPR003599">
    <property type="entry name" value="Ig_sub"/>
</dbReference>
<dbReference type="InterPro" id="IPR013151">
    <property type="entry name" value="Immunoglobulin_dom"/>
</dbReference>
<dbReference type="InterPro" id="IPR050412">
    <property type="entry name" value="Ig-like_Receptors_ImmuneReg"/>
</dbReference>
<keyword evidence="6" id="KW-1133">Transmembrane helix</keyword>
<evidence type="ECO:0000259" key="12">
    <source>
        <dbReference type="PROSITE" id="PS50835"/>
    </source>
</evidence>
<dbReference type="Proteomes" id="UP000694564">
    <property type="component" value="Chromosome 17"/>
</dbReference>
<keyword evidence="5" id="KW-0677">Repeat</keyword>
<evidence type="ECO:0000256" key="7">
    <source>
        <dbReference type="ARBA" id="ARBA00023136"/>
    </source>
</evidence>
<evidence type="ECO:0000256" key="9">
    <source>
        <dbReference type="ARBA" id="ARBA00023180"/>
    </source>
</evidence>
<keyword evidence="7" id="KW-0472">Membrane</keyword>
<proteinExistence type="predicted"/>
<dbReference type="PANTHER" id="PTHR11738:SF179">
    <property type="entry name" value="LEUKOCYTE IMMUNOGLOBULIN-LIKE RECEPTOR SUBFAMILY A MEMBER 5"/>
    <property type="match status" value="1"/>
</dbReference>
<feature type="domain" description="Ig-like" evidence="12">
    <location>
        <begin position="30"/>
        <end position="101"/>
    </location>
</feature>
<evidence type="ECO:0000256" key="1">
    <source>
        <dbReference type="ARBA" id="ARBA00004162"/>
    </source>
</evidence>
<dbReference type="SMART" id="SM00408">
    <property type="entry name" value="IGc2"/>
    <property type="match status" value="3"/>
</dbReference>
<name>A0A8D2E1F6_SCIVU</name>
<dbReference type="InterPro" id="IPR036179">
    <property type="entry name" value="Ig-like_dom_sf"/>
</dbReference>
<evidence type="ECO:0000313" key="13">
    <source>
        <dbReference type="Ensembl" id="ENSSVLP00005032015.1"/>
    </source>
</evidence>
<sequence>MTPTLTALLWLGSEGLCWDPASHSLAGTLPKPTLWAEPGSVVTWGRPVTLWCEGTLEAQEYRLDKDGSSMSWDRQIPQEPRNKSKFPFQTMTQHHAGQYQCYYHSPAGWSECSDPLELVVTGFYSKPRLSALPSPVVTSGGNVTLQCGSRQGYGRFVLTKEGGHKLTWTLDSQQDPSGQFQAQFPVGPVTPTHRWTFTCYGSYRRTPQVWSEPSDPLELLVSGTLPKPTLWAEPGSVVPWGTPVTLWCEGTLKSKMYCLKKDGRSVPWATRVPQKTRNKSKFSIQTMTEHYAGRYQCYYHSPAGWIEHSDPLEMVVTGFYSKPRLSALPSPVVTSGGNVTLQCGSWRRYGRFVLTKEEGHKLTWTLDSQQDPSGQFQAQFPVGPVTPSHRWTFTCYGIYRRTPQVWSVPSDALELLVSGEEAPPFLTHPVLVPGEKLTLLCRSDSGYDRFALSKEGGQELPQLPGQQLQAGLSQATFLLGPVSGSHGGRYRCYGGHRLSSEWSAPSDPLDFLVTGEEPSVCRALAGGGVPHRAELEWSSLLWTH</sequence>
<dbReference type="GO" id="GO:0032396">
    <property type="term" value="F:inhibitory MHC class I receptor activity"/>
    <property type="evidence" value="ECO:0007669"/>
    <property type="project" value="TreeGrafter"/>
</dbReference>
<dbReference type="FunFam" id="2.60.40.10:FF:000049">
    <property type="entry name" value="Leukocyte immunoglobulin-like receptor subfamily B member 1"/>
    <property type="match status" value="5"/>
</dbReference>